<keyword evidence="2" id="KW-0614">Plasmid</keyword>
<proteinExistence type="predicted"/>
<protein>
    <submittedName>
        <fullName evidence="2">Uncharacterized protein</fullName>
    </submittedName>
</protein>
<sequence>MDRDIAVALAMPHRDQSQSWLSLESALRAETGDHFKPLHISSKQ</sequence>
<gene>
    <name evidence="1" type="ORF">pC5.7b_363</name>
    <name evidence="2" type="ORF">pC5.8b_372</name>
</gene>
<evidence type="ECO:0000313" key="1">
    <source>
        <dbReference type="EMBL" id="QCL09230.1"/>
    </source>
</evidence>
<dbReference type="EMBL" id="MK318972">
    <property type="protein sequence ID" value="QCL09862.1"/>
    <property type="molecule type" value="Genomic_DNA"/>
</dbReference>
<dbReference type="EMBL" id="MK318968">
    <property type="protein sequence ID" value="QCL09230.1"/>
    <property type="molecule type" value="Genomic_DNA"/>
</dbReference>
<organism evidence="2">
    <name type="scientific">Rhizobium rhizogenes</name>
    <name type="common">Agrobacterium rhizogenes</name>
    <dbReference type="NCBI Taxonomy" id="359"/>
    <lineage>
        <taxon>Bacteria</taxon>
        <taxon>Pseudomonadati</taxon>
        <taxon>Pseudomonadota</taxon>
        <taxon>Alphaproteobacteria</taxon>
        <taxon>Hyphomicrobiales</taxon>
        <taxon>Rhizobiaceae</taxon>
        <taxon>Rhizobium/Agrobacterium group</taxon>
        <taxon>Rhizobium</taxon>
    </lineage>
</organism>
<geneLocation type="plasmid" evidence="1">
    <name>pC5.7b</name>
</geneLocation>
<evidence type="ECO:0000313" key="2">
    <source>
        <dbReference type="EMBL" id="QCL09862.1"/>
    </source>
</evidence>
<dbReference type="AlphaFoldDB" id="A0A7S5DST4"/>
<accession>A0A7S5DST4</accession>
<reference evidence="2" key="1">
    <citation type="submission" date="2018-12" db="EMBL/GenBank/DDBJ databases">
        <title>Three Rhizobium rhizogenes strains isolated from the same crown gall tumor carry diverse plasmids.</title>
        <authorList>
            <person name="Pulawska J."/>
            <person name="Kuzmanovic N."/>
        </authorList>
    </citation>
    <scope>NUCLEOTIDE SEQUENCE</scope>
    <source>
        <strain evidence="1">C5.7</strain>
        <strain evidence="2">Colt5.8</strain>
        <plasmid evidence="1">pC5.7b</plasmid>
        <plasmid evidence="2">pColt5.8b</plasmid>
    </source>
</reference>
<name>A0A7S5DST4_RHIRH</name>
<geneLocation type="plasmid" evidence="2">
    <name>pColt5.8b</name>
</geneLocation>